<dbReference type="Proteomes" id="UP000070501">
    <property type="component" value="Unassembled WGS sequence"/>
</dbReference>
<dbReference type="STRING" id="196109.A0A136IXV0"/>
<dbReference type="GO" id="GO:0031931">
    <property type="term" value="C:TORC1 complex"/>
    <property type="evidence" value="ECO:0007669"/>
    <property type="project" value="TreeGrafter"/>
</dbReference>
<dbReference type="GO" id="GO:0000329">
    <property type="term" value="C:fungal-type vacuole membrane"/>
    <property type="evidence" value="ECO:0007669"/>
    <property type="project" value="TreeGrafter"/>
</dbReference>
<feature type="region of interest" description="Disordered" evidence="1">
    <location>
        <begin position="1"/>
        <end position="20"/>
    </location>
</feature>
<accession>A0A136IXV0</accession>
<feature type="region of interest" description="Disordered" evidence="1">
    <location>
        <begin position="48"/>
        <end position="164"/>
    </location>
</feature>
<dbReference type="InParanoid" id="A0A136IXV0"/>
<evidence type="ECO:0000256" key="1">
    <source>
        <dbReference type="SAM" id="MobiDB-lite"/>
    </source>
</evidence>
<dbReference type="PANTHER" id="PTHR22794">
    <property type="entry name" value="THAP DOMAIN PROTEIN 11"/>
    <property type="match status" value="1"/>
</dbReference>
<dbReference type="EMBL" id="KQ964254">
    <property type="protein sequence ID" value="KXJ89747.1"/>
    <property type="molecule type" value="Genomic_DNA"/>
</dbReference>
<dbReference type="PANTHER" id="PTHR22794:SF2">
    <property type="entry name" value="THAP DOMAIN-CONTAINING PROTEIN 11"/>
    <property type="match status" value="1"/>
</dbReference>
<feature type="compositionally biased region" description="Low complexity" evidence="1">
    <location>
        <begin position="105"/>
        <end position="115"/>
    </location>
</feature>
<sequence length="187" mass="19795">MSSSHHSHHHEGGGGKDLRISRQLERTGMEYLVVRRYQNPIARSITRLSHLPGANKTQQIRLPKSNGAPNGAGHAKKPSYGLSQSLTTDSQQQQQQQKSRPVTPGGATAASAASGRQRPTSIRTNGGANANFGNNHGNGNGTGTSNNNNNNDDDNDDGAAGVHDDGGLAAILRNLWDKNMDLSASQD</sequence>
<name>A0A136IXV0_9PEZI</name>
<proteinExistence type="predicted"/>
<keyword evidence="3" id="KW-1185">Reference proteome</keyword>
<feature type="compositionally biased region" description="Low complexity" evidence="1">
    <location>
        <begin position="125"/>
        <end position="135"/>
    </location>
</feature>
<dbReference type="AlphaFoldDB" id="A0A136IXV0"/>
<dbReference type="OrthoDB" id="5430106at2759"/>
<evidence type="ECO:0000313" key="3">
    <source>
        <dbReference type="Proteomes" id="UP000070501"/>
    </source>
</evidence>
<gene>
    <name evidence="2" type="ORF">Micbo1qcDRAFT_165094</name>
</gene>
<feature type="compositionally biased region" description="Basic and acidic residues" evidence="1">
    <location>
        <begin position="10"/>
        <end position="20"/>
    </location>
</feature>
<evidence type="ECO:0000313" key="2">
    <source>
        <dbReference type="EMBL" id="KXJ89747.1"/>
    </source>
</evidence>
<protein>
    <submittedName>
        <fullName evidence="2">Uncharacterized protein</fullName>
    </submittedName>
</protein>
<organism evidence="2 3">
    <name type="scientific">Microdochium bolleyi</name>
    <dbReference type="NCBI Taxonomy" id="196109"/>
    <lineage>
        <taxon>Eukaryota</taxon>
        <taxon>Fungi</taxon>
        <taxon>Dikarya</taxon>
        <taxon>Ascomycota</taxon>
        <taxon>Pezizomycotina</taxon>
        <taxon>Sordariomycetes</taxon>
        <taxon>Xylariomycetidae</taxon>
        <taxon>Xylariales</taxon>
        <taxon>Microdochiaceae</taxon>
        <taxon>Microdochium</taxon>
    </lineage>
</organism>
<reference evidence="3" key="1">
    <citation type="submission" date="2016-02" db="EMBL/GenBank/DDBJ databases">
        <title>Draft genome sequence of Microdochium bolleyi, a fungal endophyte of beachgrass.</title>
        <authorList>
            <consortium name="DOE Joint Genome Institute"/>
            <person name="David A.S."/>
            <person name="May G."/>
            <person name="Haridas S."/>
            <person name="Lim J."/>
            <person name="Wang M."/>
            <person name="Labutti K."/>
            <person name="Lipzen A."/>
            <person name="Barry K."/>
            <person name="Grigoriev I.V."/>
        </authorList>
    </citation>
    <scope>NUCLEOTIDE SEQUENCE [LARGE SCALE GENOMIC DNA]</scope>
    <source>
        <strain evidence="3">J235TASD1</strain>
    </source>
</reference>
<feature type="compositionally biased region" description="Polar residues" evidence="1">
    <location>
        <begin position="81"/>
        <end position="90"/>
    </location>
</feature>